<accession>A0A2V4AVW8</accession>
<keyword evidence="1" id="KW-0805">Transcription regulation</keyword>
<comment type="caution">
    <text evidence="5">The sequence shown here is derived from an EMBL/GenBank/DDBJ whole genome shotgun (WGS) entry which is preliminary data.</text>
</comment>
<dbReference type="Pfam" id="PF01638">
    <property type="entry name" value="HxlR"/>
    <property type="match status" value="1"/>
</dbReference>
<proteinExistence type="predicted"/>
<dbReference type="InterPro" id="IPR002577">
    <property type="entry name" value="HTH_HxlR"/>
</dbReference>
<dbReference type="Gene3D" id="1.10.10.10">
    <property type="entry name" value="Winged helix-like DNA-binding domain superfamily/Winged helix DNA-binding domain"/>
    <property type="match status" value="1"/>
</dbReference>
<evidence type="ECO:0000256" key="3">
    <source>
        <dbReference type="ARBA" id="ARBA00023163"/>
    </source>
</evidence>
<dbReference type="AlphaFoldDB" id="A0A2V4AVW8"/>
<dbReference type="EMBL" id="MASW01000003">
    <property type="protein sequence ID" value="PXY25412.1"/>
    <property type="molecule type" value="Genomic_DNA"/>
</dbReference>
<evidence type="ECO:0000256" key="2">
    <source>
        <dbReference type="ARBA" id="ARBA00023125"/>
    </source>
</evidence>
<protein>
    <recommendedName>
        <fullName evidence="4">HTH hxlR-type domain-containing protein</fullName>
    </recommendedName>
</protein>
<gene>
    <name evidence="5" type="ORF">BAY60_18730</name>
</gene>
<dbReference type="PROSITE" id="PS51118">
    <property type="entry name" value="HTH_HXLR"/>
    <property type="match status" value="1"/>
</dbReference>
<dbReference type="PANTHER" id="PTHR33204">
    <property type="entry name" value="TRANSCRIPTIONAL REGULATOR, MARR FAMILY"/>
    <property type="match status" value="1"/>
</dbReference>
<feature type="domain" description="HTH hxlR-type" evidence="4">
    <location>
        <begin position="1"/>
        <end position="112"/>
    </location>
</feature>
<dbReference type="GO" id="GO:0003677">
    <property type="term" value="F:DNA binding"/>
    <property type="evidence" value="ECO:0007669"/>
    <property type="project" value="UniProtKB-KW"/>
</dbReference>
<organism evidence="5 6">
    <name type="scientific">Prauserella muralis</name>
    <dbReference type="NCBI Taxonomy" id="588067"/>
    <lineage>
        <taxon>Bacteria</taxon>
        <taxon>Bacillati</taxon>
        <taxon>Actinomycetota</taxon>
        <taxon>Actinomycetes</taxon>
        <taxon>Pseudonocardiales</taxon>
        <taxon>Pseudonocardiaceae</taxon>
        <taxon>Prauserella</taxon>
    </lineage>
</organism>
<evidence type="ECO:0000259" key="4">
    <source>
        <dbReference type="PROSITE" id="PS51118"/>
    </source>
</evidence>
<evidence type="ECO:0000256" key="1">
    <source>
        <dbReference type="ARBA" id="ARBA00023015"/>
    </source>
</evidence>
<evidence type="ECO:0000313" key="5">
    <source>
        <dbReference type="EMBL" id="PXY25412.1"/>
    </source>
</evidence>
<reference evidence="5 6" key="1">
    <citation type="submission" date="2016-07" db="EMBL/GenBank/DDBJ databases">
        <title>Draft genome sequence of Prauserella muralis DSM 45305, isolated from a mould-covered wall in an indoor environment.</title>
        <authorList>
            <person name="Ruckert C."/>
            <person name="Albersmeier A."/>
            <person name="Jiang C.-L."/>
            <person name="Jiang Y."/>
            <person name="Kalinowski J."/>
            <person name="Schneider O."/>
            <person name="Winkler A."/>
            <person name="Zotchev S.B."/>
        </authorList>
    </citation>
    <scope>NUCLEOTIDE SEQUENCE [LARGE SCALE GENOMIC DNA]</scope>
    <source>
        <strain evidence="5 6">DSM 45305</strain>
    </source>
</reference>
<dbReference type="SUPFAM" id="SSF46785">
    <property type="entry name" value="Winged helix' DNA-binding domain"/>
    <property type="match status" value="1"/>
</dbReference>
<name>A0A2V4AVW8_9PSEU</name>
<dbReference type="PANTHER" id="PTHR33204:SF37">
    <property type="entry name" value="HTH-TYPE TRANSCRIPTIONAL REGULATOR YODB"/>
    <property type="match status" value="1"/>
</dbReference>
<keyword evidence="2" id="KW-0238">DNA-binding</keyword>
<keyword evidence="3" id="KW-0804">Transcription</keyword>
<evidence type="ECO:0000313" key="6">
    <source>
        <dbReference type="Proteomes" id="UP000249915"/>
    </source>
</evidence>
<dbReference type="Proteomes" id="UP000249915">
    <property type="component" value="Unassembled WGS sequence"/>
</dbReference>
<dbReference type="InterPro" id="IPR036390">
    <property type="entry name" value="WH_DNA-bd_sf"/>
</dbReference>
<keyword evidence="6" id="KW-1185">Reference proteome</keyword>
<dbReference type="InterPro" id="IPR036388">
    <property type="entry name" value="WH-like_DNA-bd_sf"/>
</dbReference>
<sequence>MRDLYRWLNRKWEPVILTVLARKPMRYTELRDTIQKMNVGDEWYRRPGSKLTDKVLGETLSAMQDDGLVLHQRDTSTIPPAATYALTATARQLLNALRPAVEWVADHHDLIEKAKTNRRTHKTEFS</sequence>